<dbReference type="GO" id="GO:0003995">
    <property type="term" value="F:acyl-CoA dehydrogenase activity"/>
    <property type="evidence" value="ECO:0007669"/>
    <property type="project" value="InterPro"/>
</dbReference>
<dbReference type="Pfam" id="PF00441">
    <property type="entry name" value="Acyl-CoA_dh_1"/>
    <property type="match status" value="1"/>
</dbReference>
<dbReference type="Gene3D" id="1.20.140.10">
    <property type="entry name" value="Butyryl-CoA Dehydrogenase, subunit A, domain 3"/>
    <property type="match status" value="1"/>
</dbReference>
<feature type="domain" description="Acyl-CoA oxidase/dehydrogenase middle" evidence="7">
    <location>
        <begin position="124"/>
        <end position="219"/>
    </location>
</feature>
<keyword evidence="10" id="KW-1185">Reference proteome</keyword>
<dbReference type="SUPFAM" id="SSF56645">
    <property type="entry name" value="Acyl-CoA dehydrogenase NM domain-like"/>
    <property type="match status" value="1"/>
</dbReference>
<feature type="domain" description="Acyl-CoA dehydrogenase/oxidase N-terminal" evidence="8">
    <location>
        <begin position="9"/>
        <end position="120"/>
    </location>
</feature>
<proteinExistence type="inferred from homology"/>
<dbReference type="PROSITE" id="PS00072">
    <property type="entry name" value="ACYL_COA_DH_1"/>
    <property type="match status" value="1"/>
</dbReference>
<dbReference type="FunFam" id="2.40.110.10:FF:000002">
    <property type="entry name" value="Acyl-CoA dehydrogenase fadE12"/>
    <property type="match status" value="1"/>
</dbReference>
<evidence type="ECO:0000256" key="2">
    <source>
        <dbReference type="ARBA" id="ARBA00009347"/>
    </source>
</evidence>
<keyword evidence="4" id="KW-0274">FAD</keyword>
<dbReference type="InterPro" id="IPR050741">
    <property type="entry name" value="Acyl-CoA_dehydrogenase"/>
</dbReference>
<organism evidence="9 10">
    <name type="scientific">Comamonas serinivorans</name>
    <dbReference type="NCBI Taxonomy" id="1082851"/>
    <lineage>
        <taxon>Bacteria</taxon>
        <taxon>Pseudomonadati</taxon>
        <taxon>Pseudomonadota</taxon>
        <taxon>Betaproteobacteria</taxon>
        <taxon>Burkholderiales</taxon>
        <taxon>Comamonadaceae</taxon>
        <taxon>Comamonas</taxon>
    </lineage>
</organism>
<evidence type="ECO:0000256" key="3">
    <source>
        <dbReference type="ARBA" id="ARBA00022630"/>
    </source>
</evidence>
<dbReference type="Gene3D" id="1.10.540.10">
    <property type="entry name" value="Acyl-CoA dehydrogenase/oxidase, N-terminal domain"/>
    <property type="match status" value="1"/>
</dbReference>
<comment type="cofactor">
    <cofactor evidence="1">
        <name>FAD</name>
        <dbReference type="ChEBI" id="CHEBI:57692"/>
    </cofactor>
</comment>
<dbReference type="InterPro" id="IPR037069">
    <property type="entry name" value="AcylCoA_DH/ox_N_sf"/>
</dbReference>
<dbReference type="PANTHER" id="PTHR48083">
    <property type="entry name" value="MEDIUM-CHAIN SPECIFIC ACYL-COA DEHYDROGENASE, MITOCHONDRIAL-RELATED"/>
    <property type="match status" value="1"/>
</dbReference>
<dbReference type="InterPro" id="IPR036250">
    <property type="entry name" value="AcylCo_DH-like_C"/>
</dbReference>
<dbReference type="InterPro" id="IPR009100">
    <property type="entry name" value="AcylCoA_DH/oxidase_NM_dom_sf"/>
</dbReference>
<name>A0A1Y0EJM7_9BURK</name>
<reference evidence="9 10" key="1">
    <citation type="submission" date="2017-05" db="EMBL/GenBank/DDBJ databases">
        <authorList>
            <person name="Song R."/>
            <person name="Chenine A.L."/>
            <person name="Ruprecht R.M."/>
        </authorList>
    </citation>
    <scope>NUCLEOTIDE SEQUENCE [LARGE SCALE GENOMIC DNA]</scope>
    <source>
        <strain evidence="9 10">DSM 26136</strain>
    </source>
</reference>
<evidence type="ECO:0000259" key="7">
    <source>
        <dbReference type="Pfam" id="PF02770"/>
    </source>
</evidence>
<evidence type="ECO:0000313" key="10">
    <source>
        <dbReference type="Proteomes" id="UP000196138"/>
    </source>
</evidence>
<dbReference type="Pfam" id="PF02770">
    <property type="entry name" value="Acyl-CoA_dh_M"/>
    <property type="match status" value="1"/>
</dbReference>
<comment type="similarity">
    <text evidence="2">Belongs to the acyl-CoA dehydrogenase family.</text>
</comment>
<dbReference type="InterPro" id="IPR009075">
    <property type="entry name" value="AcylCo_DH/oxidase_C"/>
</dbReference>
<evidence type="ECO:0000259" key="6">
    <source>
        <dbReference type="Pfam" id="PF00441"/>
    </source>
</evidence>
<feature type="domain" description="Acyl-CoA dehydrogenase/oxidase C-terminal" evidence="6">
    <location>
        <begin position="232"/>
        <end position="382"/>
    </location>
</feature>
<dbReference type="InterPro" id="IPR006091">
    <property type="entry name" value="Acyl-CoA_Oxase/DH_mid-dom"/>
</dbReference>
<evidence type="ECO:0000256" key="1">
    <source>
        <dbReference type="ARBA" id="ARBA00001974"/>
    </source>
</evidence>
<keyword evidence="3" id="KW-0285">Flavoprotein</keyword>
<dbReference type="RefSeq" id="WP_087277068.1">
    <property type="nucleotide sequence ID" value="NZ_CP021455.1"/>
</dbReference>
<dbReference type="AlphaFoldDB" id="A0A1Y0EJM7"/>
<dbReference type="GO" id="GO:0005737">
    <property type="term" value="C:cytoplasm"/>
    <property type="evidence" value="ECO:0007669"/>
    <property type="project" value="TreeGrafter"/>
</dbReference>
<dbReference type="InterPro" id="IPR013786">
    <property type="entry name" value="AcylCoA_DH/ox_N"/>
</dbReference>
<dbReference type="GO" id="GO:0050660">
    <property type="term" value="F:flavin adenine dinucleotide binding"/>
    <property type="evidence" value="ECO:0007669"/>
    <property type="project" value="InterPro"/>
</dbReference>
<dbReference type="OrthoDB" id="9770681at2"/>
<dbReference type="PANTHER" id="PTHR48083:SF28">
    <property type="entry name" value="ACYL-COA DEHYDROGENASE FAMILY PROTEIN (AFU_ORTHOLOGUE AFUA_6G10880)-RELATED"/>
    <property type="match status" value="1"/>
</dbReference>
<sequence length="385" mass="41152">MTPSELAEARDALVTAAQRFARTEIAPHASAWDAAGEFPRALYKRAAELGFLGLGYPEAYGGTPAPRALRVALSRTLARHAAAGGTLSSLMSHGIGLPPVIALGSEALKREVVPEVLAGERISALAITEPGGGSDVAALKTHARREGDDYVVNGEKIFITSGMRADWITLAVRTDPASKGAGGISLLLVPGDSRGLSRTRLDKMGWLASDTAHLRFDEVRVPARYLLGEEHKGFRAIMGNFNSERYGIASSALGYAEACYDEALAWAQQRQAFGSALVEHQVIRHKLVDMQQRIQATGAWLDHVVAQADAGINDAAWVASVCMLKNQATQTFQFCADAGVQILGGMGFMRGTVVERLYREVKVLTIGGGTEEIMKELAARQLGVV</sequence>
<dbReference type="SUPFAM" id="SSF47203">
    <property type="entry name" value="Acyl-CoA dehydrogenase C-terminal domain-like"/>
    <property type="match status" value="1"/>
</dbReference>
<accession>A0A1Y0EJM7</accession>
<dbReference type="Proteomes" id="UP000196138">
    <property type="component" value="Chromosome"/>
</dbReference>
<gene>
    <name evidence="9" type="ORF">CCO03_02995</name>
</gene>
<dbReference type="InterPro" id="IPR006089">
    <property type="entry name" value="Acyl-CoA_DH_CS"/>
</dbReference>
<dbReference type="GO" id="GO:0033539">
    <property type="term" value="P:fatty acid beta-oxidation using acyl-CoA dehydrogenase"/>
    <property type="evidence" value="ECO:0007669"/>
    <property type="project" value="TreeGrafter"/>
</dbReference>
<dbReference type="KEGG" id="cser:CCO03_02995"/>
<keyword evidence="5" id="KW-0560">Oxidoreductase</keyword>
<dbReference type="InterPro" id="IPR046373">
    <property type="entry name" value="Acyl-CoA_Oxase/DH_mid-dom_sf"/>
</dbReference>
<dbReference type="Pfam" id="PF02771">
    <property type="entry name" value="Acyl-CoA_dh_N"/>
    <property type="match status" value="1"/>
</dbReference>
<dbReference type="EMBL" id="CP021455">
    <property type="protein sequence ID" value="ARU03786.1"/>
    <property type="molecule type" value="Genomic_DNA"/>
</dbReference>
<evidence type="ECO:0000259" key="8">
    <source>
        <dbReference type="Pfam" id="PF02771"/>
    </source>
</evidence>
<evidence type="ECO:0000313" key="9">
    <source>
        <dbReference type="EMBL" id="ARU03786.1"/>
    </source>
</evidence>
<evidence type="ECO:0000256" key="4">
    <source>
        <dbReference type="ARBA" id="ARBA00022827"/>
    </source>
</evidence>
<protein>
    <submittedName>
        <fullName evidence="9">Acyl-CoA dehydrogenase</fullName>
    </submittedName>
</protein>
<evidence type="ECO:0000256" key="5">
    <source>
        <dbReference type="ARBA" id="ARBA00023002"/>
    </source>
</evidence>
<dbReference type="Gene3D" id="2.40.110.10">
    <property type="entry name" value="Butyryl-CoA Dehydrogenase, subunit A, domain 2"/>
    <property type="match status" value="1"/>
</dbReference>